<dbReference type="Pfam" id="PF01609">
    <property type="entry name" value="DDE_Tnp_1"/>
    <property type="match status" value="1"/>
</dbReference>
<sequence>MVSLEELVPPNYILRRIDAAVDFSFIRQQVADKYDATWGRPSIDPELTLRLYTLAYLFNLSERGVCRETQMHAGFRWFCRLDFHDPVPDHSTLVKTRQLWGRETFQAVLRHVVAQCIEAGLVDGRKVGVDGTQVQANAAITSLEPLPQPIPLERYIRERLEPEETTEPAAPDPPPSPPPRKAGDPDFHGQRFSNATHRSTTDPDARLYCKGEHQEAKLRYLVHNLVDWKSRVILDTEATRAEGHAEPRAALQMLDATQALPLRHGIDELQADKGYASKAFCAALLERGIRPRVGLPRSQNHPVPIPTWRRSTRDLATYRKRKQKVQEALAHNAVWALQSAQTRRVAERQREICEHLFAEAKQWHGLDRARGRGLGTMQTQAYLTAFVQNLKRLVAWVFRRRPAASAHAWLRADGFAWVPSLGLVQDVRGQAPHRAPSRTSPLDDRLSRAGHDLILAIRWVASFADALG</sequence>
<gene>
    <name evidence="4" type="ORF">U7230_08765</name>
</gene>
<organism evidence="4 5">
    <name type="scientific">Carboxydichorda subterranea</name>
    <dbReference type="NCBI Taxonomy" id="3109565"/>
    <lineage>
        <taxon>Bacteria</taxon>
        <taxon>Bacillati</taxon>
        <taxon>Bacillota</taxon>
        <taxon>Limnochordia</taxon>
        <taxon>Limnochordales</taxon>
        <taxon>Geochordaceae</taxon>
        <taxon>Carboxydichorda</taxon>
    </lineage>
</organism>
<feature type="domain" description="Transposase IS4-like" evidence="2">
    <location>
        <begin position="217"/>
        <end position="390"/>
    </location>
</feature>
<dbReference type="InterPro" id="IPR008490">
    <property type="entry name" value="Transposase_InsH_N"/>
</dbReference>
<protein>
    <submittedName>
        <fullName evidence="4">IS1182 family transposase</fullName>
    </submittedName>
</protein>
<name>A0ABZ1C1V4_9FIRM</name>
<evidence type="ECO:0000259" key="3">
    <source>
        <dbReference type="Pfam" id="PF05598"/>
    </source>
</evidence>
<dbReference type="RefSeq" id="WP_324718217.1">
    <property type="nucleotide sequence ID" value="NZ_CP141615.1"/>
</dbReference>
<evidence type="ECO:0000313" key="4">
    <source>
        <dbReference type="EMBL" id="WRP18947.1"/>
    </source>
</evidence>
<evidence type="ECO:0000313" key="5">
    <source>
        <dbReference type="Proteomes" id="UP001332192"/>
    </source>
</evidence>
<dbReference type="EMBL" id="CP141615">
    <property type="protein sequence ID" value="WRP18947.1"/>
    <property type="molecule type" value="Genomic_DNA"/>
</dbReference>
<feature type="compositionally biased region" description="Pro residues" evidence="1">
    <location>
        <begin position="170"/>
        <end position="180"/>
    </location>
</feature>
<dbReference type="Pfam" id="PF05598">
    <property type="entry name" value="DUF772"/>
    <property type="match status" value="1"/>
</dbReference>
<keyword evidence="5" id="KW-1185">Reference proteome</keyword>
<feature type="domain" description="Transposase InsH N-terminal" evidence="3">
    <location>
        <begin position="3"/>
        <end position="98"/>
    </location>
</feature>
<feature type="region of interest" description="Disordered" evidence="1">
    <location>
        <begin position="162"/>
        <end position="204"/>
    </location>
</feature>
<dbReference type="InterPro" id="IPR002559">
    <property type="entry name" value="Transposase_11"/>
</dbReference>
<accession>A0ABZ1C1V4</accession>
<proteinExistence type="predicted"/>
<dbReference type="Proteomes" id="UP001332192">
    <property type="component" value="Chromosome"/>
</dbReference>
<dbReference type="PANTHER" id="PTHR35604">
    <property type="entry name" value="TRANSPOSASE INSH FOR INSERTION SEQUENCE ELEMENT IS5A-RELATED"/>
    <property type="match status" value="1"/>
</dbReference>
<dbReference type="PANTHER" id="PTHR35604:SF2">
    <property type="entry name" value="TRANSPOSASE INSH FOR INSERTION SEQUENCE ELEMENT IS5A-RELATED"/>
    <property type="match status" value="1"/>
</dbReference>
<reference evidence="4 5" key="1">
    <citation type="journal article" date="2024" name="Front. Microbiol.">
        <title>Novel thermophilic genera Geochorda gen. nov. and Carboxydochorda gen. nov. from the deep terrestrial subsurface reveal the ecophysiological diversity in the class Limnochordia.</title>
        <authorList>
            <person name="Karnachuk O.V."/>
            <person name="Lukina A.P."/>
            <person name="Avakyan M.R."/>
            <person name="Kadnikov V.V."/>
            <person name="Begmatov S."/>
            <person name="Beletsky A.V."/>
            <person name="Vlasova K.G."/>
            <person name="Novikov A.A."/>
            <person name="Shcherbakova V.A."/>
            <person name="Mardanov A.V."/>
            <person name="Ravin N.V."/>
        </authorList>
    </citation>
    <scope>NUCLEOTIDE SEQUENCE [LARGE SCALE GENOMIC DNA]</scope>
    <source>
        <strain evidence="4 5">L945</strain>
    </source>
</reference>
<evidence type="ECO:0000256" key="1">
    <source>
        <dbReference type="SAM" id="MobiDB-lite"/>
    </source>
</evidence>
<evidence type="ECO:0000259" key="2">
    <source>
        <dbReference type="Pfam" id="PF01609"/>
    </source>
</evidence>